<dbReference type="AlphaFoldDB" id="A0A8B8BYK3"/>
<keyword evidence="1 2" id="KW-0732">Signal</keyword>
<evidence type="ECO:0000313" key="3">
    <source>
        <dbReference type="Proteomes" id="UP000694844"/>
    </source>
</evidence>
<evidence type="ECO:0000256" key="2">
    <source>
        <dbReference type="SAM" id="SignalP"/>
    </source>
</evidence>
<name>A0A8B8BYK3_CRAVI</name>
<evidence type="ECO:0000313" key="4">
    <source>
        <dbReference type="RefSeq" id="XP_022308468.1"/>
    </source>
</evidence>
<keyword evidence="3" id="KW-1185">Reference proteome</keyword>
<evidence type="ECO:0000256" key="1">
    <source>
        <dbReference type="ARBA" id="ARBA00022729"/>
    </source>
</evidence>
<feature type="signal peptide" evidence="2">
    <location>
        <begin position="1"/>
        <end position="24"/>
    </location>
</feature>
<dbReference type="KEGG" id="cvn:111114458"/>
<dbReference type="GeneID" id="111114458"/>
<sequence>MEFNVKVVLMATVLILGCISNAAAIDCWVCNSDSDPTNCGESINELALQDARSTASNCAACGKYFKSMGTVFTYVERSCLAAQSDTCDNKIGYGYCSCSTTYCNGQGRISLFTPLMLLPR</sequence>
<dbReference type="PANTHER" id="PTHR33562">
    <property type="entry name" value="ATILLA, ISOFORM B-RELATED-RELATED"/>
    <property type="match status" value="1"/>
</dbReference>
<dbReference type="RefSeq" id="XP_022308468.1">
    <property type="nucleotide sequence ID" value="XM_022452760.1"/>
</dbReference>
<organism evidence="3 4">
    <name type="scientific">Crassostrea virginica</name>
    <name type="common">Eastern oyster</name>
    <dbReference type="NCBI Taxonomy" id="6565"/>
    <lineage>
        <taxon>Eukaryota</taxon>
        <taxon>Metazoa</taxon>
        <taxon>Spiralia</taxon>
        <taxon>Lophotrochozoa</taxon>
        <taxon>Mollusca</taxon>
        <taxon>Bivalvia</taxon>
        <taxon>Autobranchia</taxon>
        <taxon>Pteriomorphia</taxon>
        <taxon>Ostreida</taxon>
        <taxon>Ostreoidea</taxon>
        <taxon>Ostreidae</taxon>
        <taxon>Crassostrea</taxon>
    </lineage>
</organism>
<dbReference type="Proteomes" id="UP000694844">
    <property type="component" value="Chromosome 9"/>
</dbReference>
<dbReference type="OrthoDB" id="6097095at2759"/>
<protein>
    <submittedName>
        <fullName evidence="4">Uncharacterized protein LOC111114458</fullName>
    </submittedName>
</protein>
<dbReference type="PROSITE" id="PS51257">
    <property type="entry name" value="PROKAR_LIPOPROTEIN"/>
    <property type="match status" value="1"/>
</dbReference>
<gene>
    <name evidence="4" type="primary">LOC111114458</name>
</gene>
<dbReference type="InterPro" id="IPR050975">
    <property type="entry name" value="Sleep_regulator"/>
</dbReference>
<reference evidence="4" key="1">
    <citation type="submission" date="2025-08" db="UniProtKB">
        <authorList>
            <consortium name="RefSeq"/>
        </authorList>
    </citation>
    <scope>IDENTIFICATION</scope>
    <source>
        <tissue evidence="4">Whole sample</tissue>
    </source>
</reference>
<proteinExistence type="predicted"/>
<feature type="chain" id="PRO_5034942693" evidence="2">
    <location>
        <begin position="25"/>
        <end position="120"/>
    </location>
</feature>
<accession>A0A8B8BYK3</accession>